<evidence type="ECO:0000256" key="11">
    <source>
        <dbReference type="SAM" id="SignalP"/>
    </source>
</evidence>
<dbReference type="Pfam" id="PF00962">
    <property type="entry name" value="A_deaminase"/>
    <property type="match status" value="1"/>
</dbReference>
<dbReference type="CDD" id="cd01321">
    <property type="entry name" value="ADGF"/>
    <property type="match status" value="1"/>
</dbReference>
<comment type="similarity">
    <text evidence="3">Belongs to the metallo-dependent hydrolases superfamily. Adenosine and AMP deaminases family. ADGF subfamily.</text>
</comment>
<dbReference type="Proteomes" id="UP001168821">
    <property type="component" value="Unassembled WGS sequence"/>
</dbReference>
<evidence type="ECO:0000256" key="3">
    <source>
        <dbReference type="ARBA" id="ARBA00006083"/>
    </source>
</evidence>
<evidence type="ECO:0000313" key="14">
    <source>
        <dbReference type="EMBL" id="KAJ3664238.1"/>
    </source>
</evidence>
<feature type="chain" id="PRO_5041348890" description="Adenosine deaminase" evidence="11">
    <location>
        <begin position="16"/>
        <end position="502"/>
    </location>
</feature>
<evidence type="ECO:0000256" key="8">
    <source>
        <dbReference type="ARBA" id="ARBA00022729"/>
    </source>
</evidence>
<dbReference type="PANTHER" id="PTHR11409">
    <property type="entry name" value="ADENOSINE DEAMINASE"/>
    <property type="match status" value="1"/>
</dbReference>
<dbReference type="InterPro" id="IPR032466">
    <property type="entry name" value="Metal_Hydrolase"/>
</dbReference>
<evidence type="ECO:0000256" key="2">
    <source>
        <dbReference type="ARBA" id="ARBA00004613"/>
    </source>
</evidence>
<dbReference type="PANTHER" id="PTHR11409:SF39">
    <property type="entry name" value="ADENOSINE DEAMINASE 2"/>
    <property type="match status" value="1"/>
</dbReference>
<protein>
    <recommendedName>
        <fullName evidence="5">Adenosine deaminase</fullName>
        <ecNumber evidence="4">3.5.4.4</ecNumber>
    </recommendedName>
</protein>
<keyword evidence="9" id="KW-0378">Hydrolase</keyword>
<accession>A0AA38MQS4</accession>
<keyword evidence="8 11" id="KW-0732">Signal</keyword>
<evidence type="ECO:0000256" key="1">
    <source>
        <dbReference type="ARBA" id="ARBA00001947"/>
    </source>
</evidence>
<evidence type="ECO:0000256" key="4">
    <source>
        <dbReference type="ARBA" id="ARBA00012784"/>
    </source>
</evidence>
<dbReference type="AlphaFoldDB" id="A0AA38MQS4"/>
<dbReference type="InterPro" id="IPR001365">
    <property type="entry name" value="A_deaminase_dom"/>
</dbReference>
<keyword evidence="6" id="KW-0964">Secreted</keyword>
<feature type="domain" description="Adenosine deaminase" evidence="12">
    <location>
        <begin position="181"/>
        <end position="467"/>
    </location>
</feature>
<dbReference type="GO" id="GO:0005615">
    <property type="term" value="C:extracellular space"/>
    <property type="evidence" value="ECO:0007669"/>
    <property type="project" value="InterPro"/>
</dbReference>
<evidence type="ECO:0000256" key="10">
    <source>
        <dbReference type="ARBA" id="ARBA00047764"/>
    </source>
</evidence>
<evidence type="ECO:0000256" key="6">
    <source>
        <dbReference type="ARBA" id="ARBA00022525"/>
    </source>
</evidence>
<dbReference type="InterPro" id="IPR006331">
    <property type="entry name" value="ADGF"/>
</dbReference>
<dbReference type="GO" id="GO:0046103">
    <property type="term" value="P:inosine biosynthetic process"/>
    <property type="evidence" value="ECO:0007669"/>
    <property type="project" value="TreeGrafter"/>
</dbReference>
<reference evidence="14" key="1">
    <citation type="journal article" date="2023" name="G3 (Bethesda)">
        <title>Whole genome assemblies of Zophobas morio and Tenebrio molitor.</title>
        <authorList>
            <person name="Kaur S."/>
            <person name="Stinson S.A."/>
            <person name="diCenzo G.C."/>
        </authorList>
    </citation>
    <scope>NUCLEOTIDE SEQUENCE</scope>
    <source>
        <strain evidence="14">QUZm001</strain>
    </source>
</reference>
<dbReference type="SUPFAM" id="SSF51556">
    <property type="entry name" value="Metallo-dependent hydrolases"/>
    <property type="match status" value="1"/>
</dbReference>
<evidence type="ECO:0000259" key="12">
    <source>
        <dbReference type="Pfam" id="PF00962"/>
    </source>
</evidence>
<comment type="cofactor">
    <cofactor evidence="1">
        <name>Zn(2+)</name>
        <dbReference type="ChEBI" id="CHEBI:29105"/>
    </cofactor>
</comment>
<organism evidence="14 15">
    <name type="scientific">Zophobas morio</name>
    <dbReference type="NCBI Taxonomy" id="2755281"/>
    <lineage>
        <taxon>Eukaryota</taxon>
        <taxon>Metazoa</taxon>
        <taxon>Ecdysozoa</taxon>
        <taxon>Arthropoda</taxon>
        <taxon>Hexapoda</taxon>
        <taxon>Insecta</taxon>
        <taxon>Pterygota</taxon>
        <taxon>Neoptera</taxon>
        <taxon>Endopterygota</taxon>
        <taxon>Coleoptera</taxon>
        <taxon>Polyphaga</taxon>
        <taxon>Cucujiformia</taxon>
        <taxon>Tenebrionidae</taxon>
        <taxon>Zophobas</taxon>
    </lineage>
</organism>
<dbReference type="Pfam" id="PF08451">
    <property type="entry name" value="A_deaminase_N"/>
    <property type="match status" value="1"/>
</dbReference>
<sequence length="502" mass="57698">MATIIILTLITLASADYWTDRAHLIASDSSQNIGSSIVLSDKERQVNNILMGAKFKEYDQGFANPETFLPAQHFFKSKSKIEESGVFKFIQKVPKGASLHSHDSALVSLEYLYNLTYRENLYGCVVNQRLRLHFFDSASGDCEWELIQDLRKQNSSFDEYLRSQLSIIVDDPEKEYPSITQVWNRFMQTFSTVFGLVAYRPVFQDYFYQALKELYDDNVMYIEFRGLLPEVYELNGTTYDPEGVVGLYLETLEDFKSDYADFFGARFIYAPSRSVNNKTADDYVTTATKLKTLFPDFIAGFDLVGPEDRGKPLVQFIPQLLRLSKSMKFFFHAAETNWCGTTTDMNLFDAILLNTTRIGHGYGIVKHPKLLKEVKERHIALEVSPISNQVLKLVDDLRNHPGALLVAGGFPVVITCDDPTFWGAKGLSYDWYMAFMGFASRESDLRMLKQLAINSLKYSAMEEEEKCDAFNKWELMWNRFLDEVLKSSVSKYFDCYTVNRVR</sequence>
<dbReference type="InterPro" id="IPR013659">
    <property type="entry name" value="A_deaminase_N"/>
</dbReference>
<proteinExistence type="inferred from homology"/>
<evidence type="ECO:0000256" key="9">
    <source>
        <dbReference type="ARBA" id="ARBA00022801"/>
    </source>
</evidence>
<evidence type="ECO:0000256" key="5">
    <source>
        <dbReference type="ARBA" id="ARBA00018099"/>
    </source>
</evidence>
<feature type="signal peptide" evidence="11">
    <location>
        <begin position="1"/>
        <end position="15"/>
    </location>
</feature>
<dbReference type="InterPro" id="IPR006330">
    <property type="entry name" value="Ado/ade_deaminase"/>
</dbReference>
<evidence type="ECO:0000259" key="13">
    <source>
        <dbReference type="Pfam" id="PF08451"/>
    </source>
</evidence>
<dbReference type="FunFam" id="3.20.20.140:FF:000017">
    <property type="entry name" value="Adenosine deaminase 2"/>
    <property type="match status" value="1"/>
</dbReference>
<dbReference type="GO" id="GO:0006154">
    <property type="term" value="P:adenosine catabolic process"/>
    <property type="evidence" value="ECO:0007669"/>
    <property type="project" value="InterPro"/>
</dbReference>
<keyword evidence="7" id="KW-0479">Metal-binding</keyword>
<evidence type="ECO:0000256" key="7">
    <source>
        <dbReference type="ARBA" id="ARBA00022723"/>
    </source>
</evidence>
<keyword evidence="15" id="KW-1185">Reference proteome</keyword>
<comment type="catalytic activity">
    <reaction evidence="10">
        <text>adenosine + H2O + H(+) = inosine + NH4(+)</text>
        <dbReference type="Rhea" id="RHEA:24408"/>
        <dbReference type="ChEBI" id="CHEBI:15377"/>
        <dbReference type="ChEBI" id="CHEBI:15378"/>
        <dbReference type="ChEBI" id="CHEBI:16335"/>
        <dbReference type="ChEBI" id="CHEBI:17596"/>
        <dbReference type="ChEBI" id="CHEBI:28938"/>
        <dbReference type="EC" id="3.5.4.4"/>
    </reaction>
</comment>
<dbReference type="EMBL" id="JALNTZ010000002">
    <property type="protein sequence ID" value="KAJ3664238.1"/>
    <property type="molecule type" value="Genomic_DNA"/>
</dbReference>
<comment type="caution">
    <text evidence="14">The sequence shown here is derived from an EMBL/GenBank/DDBJ whole genome shotgun (WGS) entry which is preliminary data.</text>
</comment>
<dbReference type="NCBIfam" id="TIGR01431">
    <property type="entry name" value="adm_rel"/>
    <property type="match status" value="1"/>
</dbReference>
<dbReference type="GO" id="GO:0046872">
    <property type="term" value="F:metal ion binding"/>
    <property type="evidence" value="ECO:0007669"/>
    <property type="project" value="UniProtKB-KW"/>
</dbReference>
<evidence type="ECO:0000313" key="15">
    <source>
        <dbReference type="Proteomes" id="UP001168821"/>
    </source>
</evidence>
<name>A0AA38MQS4_9CUCU</name>
<gene>
    <name evidence="14" type="ORF">Zmor_008422</name>
</gene>
<dbReference type="EC" id="3.5.4.4" evidence="4"/>
<dbReference type="GO" id="GO:0004000">
    <property type="term" value="F:adenosine deaminase activity"/>
    <property type="evidence" value="ECO:0007669"/>
    <property type="project" value="InterPro"/>
</dbReference>
<comment type="subcellular location">
    <subcellularLocation>
        <location evidence="2">Secreted</location>
    </subcellularLocation>
</comment>
<dbReference type="Gene3D" id="3.20.20.140">
    <property type="entry name" value="Metal-dependent hydrolases"/>
    <property type="match status" value="1"/>
</dbReference>
<feature type="domain" description="Adenosine/AMP deaminase N-terminal" evidence="13">
    <location>
        <begin position="14"/>
        <end position="90"/>
    </location>
</feature>